<dbReference type="EMBL" id="PEZY01000005">
    <property type="protein sequence ID" value="PIS06316.1"/>
    <property type="molecule type" value="Genomic_DNA"/>
</dbReference>
<dbReference type="AlphaFoldDB" id="A0A2H0W4P1"/>
<keyword evidence="1" id="KW-0812">Transmembrane</keyword>
<reference evidence="3" key="1">
    <citation type="submission" date="2017-09" db="EMBL/GenBank/DDBJ databases">
        <title>Depth-based differentiation of microbial function through sediment-hosted aquifers and enrichment of novel symbionts in the deep terrestrial subsurface.</title>
        <authorList>
            <person name="Probst A.J."/>
            <person name="Ladd B."/>
            <person name="Jarett J.K."/>
            <person name="Geller-Mcgrath D.E."/>
            <person name="Sieber C.M.K."/>
            <person name="Emerson J.B."/>
            <person name="Anantharaman K."/>
            <person name="Thomas B.C."/>
            <person name="Malmstrom R."/>
            <person name="Stieglmeier M."/>
            <person name="Klingl A."/>
            <person name="Woyke T."/>
            <person name="Ryan C.M."/>
            <person name="Banfield J.F."/>
        </authorList>
    </citation>
    <scope>NUCLEOTIDE SEQUENCE [LARGE SCALE GENOMIC DNA]</scope>
</reference>
<evidence type="ECO:0000313" key="3">
    <source>
        <dbReference type="Proteomes" id="UP000229056"/>
    </source>
</evidence>
<proteinExistence type="predicted"/>
<evidence type="ECO:0000313" key="2">
    <source>
        <dbReference type="EMBL" id="PIS06316.1"/>
    </source>
</evidence>
<feature type="transmembrane region" description="Helical" evidence="1">
    <location>
        <begin position="21"/>
        <end position="41"/>
    </location>
</feature>
<accession>A0A2H0W4P1</accession>
<keyword evidence="1" id="KW-1133">Transmembrane helix</keyword>
<protein>
    <submittedName>
        <fullName evidence="2">Uncharacterized protein</fullName>
    </submittedName>
</protein>
<evidence type="ECO:0000256" key="1">
    <source>
        <dbReference type="SAM" id="Phobius"/>
    </source>
</evidence>
<name>A0A2H0W4P1_9BACT</name>
<organism evidence="2 3">
    <name type="scientific">Candidatus Buchananbacteria bacterium CG10_big_fil_rev_8_21_14_0_10_33_19</name>
    <dbReference type="NCBI Taxonomy" id="1974525"/>
    <lineage>
        <taxon>Bacteria</taxon>
        <taxon>Candidatus Buchananiibacteriota</taxon>
    </lineage>
</organism>
<comment type="caution">
    <text evidence="2">The sequence shown here is derived from an EMBL/GenBank/DDBJ whole genome shotgun (WGS) entry which is preliminary data.</text>
</comment>
<dbReference type="Proteomes" id="UP000229056">
    <property type="component" value="Unassembled WGS sequence"/>
</dbReference>
<gene>
    <name evidence="2" type="ORF">COT80_01985</name>
</gene>
<sequence>MNFLTIEKFNSRTSNSIWRRVLLGLIVLVVPTIFVMAWLVLNNSEEINFTVALRQLSIDQINYNGSEITLVTRNN</sequence>
<keyword evidence="1" id="KW-0472">Membrane</keyword>